<feature type="compositionally biased region" description="Basic and acidic residues" evidence="1">
    <location>
        <begin position="23"/>
        <end position="75"/>
    </location>
</feature>
<comment type="caution">
    <text evidence="2">The sequence shown here is derived from an EMBL/GenBank/DDBJ whole genome shotgun (WGS) entry which is preliminary data.</text>
</comment>
<dbReference type="EMBL" id="JASSZA010000002">
    <property type="protein sequence ID" value="KAK2117447.1"/>
    <property type="molecule type" value="Genomic_DNA"/>
</dbReference>
<evidence type="ECO:0000313" key="3">
    <source>
        <dbReference type="Proteomes" id="UP001266305"/>
    </source>
</evidence>
<name>A0ABQ9W734_SAGOE</name>
<keyword evidence="3" id="KW-1185">Reference proteome</keyword>
<reference evidence="2 3" key="1">
    <citation type="submission" date="2023-05" db="EMBL/GenBank/DDBJ databases">
        <title>B98-5 Cell Line De Novo Hybrid Assembly: An Optical Mapping Approach.</title>
        <authorList>
            <person name="Kananen K."/>
            <person name="Auerbach J.A."/>
            <person name="Kautto E."/>
            <person name="Blachly J.S."/>
        </authorList>
    </citation>
    <scope>NUCLEOTIDE SEQUENCE [LARGE SCALE GENOMIC DNA]</scope>
    <source>
        <strain evidence="2">B95-8</strain>
        <tissue evidence="2">Cell line</tissue>
    </source>
</reference>
<accession>A0ABQ9W734</accession>
<evidence type="ECO:0000313" key="2">
    <source>
        <dbReference type="EMBL" id="KAK2117447.1"/>
    </source>
</evidence>
<evidence type="ECO:0000256" key="1">
    <source>
        <dbReference type="SAM" id="MobiDB-lite"/>
    </source>
</evidence>
<protein>
    <submittedName>
        <fullName evidence="2">Uncharacterized protein</fullName>
    </submittedName>
</protein>
<dbReference type="Proteomes" id="UP001266305">
    <property type="component" value="Unassembled WGS sequence"/>
</dbReference>
<sequence>MCICDERNCTACKPGERDRFRRGVTPGDRDRFRRGVTPGDRDRFRRGVTPGDRDRFRRGVTPGDRDRFRRGDSADGKAGMLVQPISSCRQSHVHRPLPHLQPTDEGIAQVTLRLGRGKPIV</sequence>
<feature type="region of interest" description="Disordered" evidence="1">
    <location>
        <begin position="23"/>
        <end position="78"/>
    </location>
</feature>
<organism evidence="2 3">
    <name type="scientific">Saguinus oedipus</name>
    <name type="common">Cotton-top tamarin</name>
    <name type="synonym">Oedipomidas oedipus</name>
    <dbReference type="NCBI Taxonomy" id="9490"/>
    <lineage>
        <taxon>Eukaryota</taxon>
        <taxon>Metazoa</taxon>
        <taxon>Chordata</taxon>
        <taxon>Craniata</taxon>
        <taxon>Vertebrata</taxon>
        <taxon>Euteleostomi</taxon>
        <taxon>Mammalia</taxon>
        <taxon>Eutheria</taxon>
        <taxon>Euarchontoglires</taxon>
        <taxon>Primates</taxon>
        <taxon>Haplorrhini</taxon>
        <taxon>Platyrrhini</taxon>
        <taxon>Cebidae</taxon>
        <taxon>Callitrichinae</taxon>
        <taxon>Saguinus</taxon>
    </lineage>
</organism>
<gene>
    <name evidence="2" type="ORF">P7K49_004333</name>
</gene>
<proteinExistence type="predicted"/>